<dbReference type="InterPro" id="IPR011042">
    <property type="entry name" value="6-blade_b-propeller_TolB-like"/>
</dbReference>
<reference evidence="2" key="1">
    <citation type="submission" date="2017-02" db="EMBL/GenBank/DDBJ databases">
        <authorList>
            <person name="Varghese N."/>
            <person name="Submissions S."/>
        </authorList>
    </citation>
    <scope>NUCLEOTIDE SEQUENCE [LARGE SCALE GENOMIC DNA]</scope>
    <source>
        <strain evidence="2">DSM 24967</strain>
    </source>
</reference>
<dbReference type="RefSeq" id="WP_079684099.1">
    <property type="nucleotide sequence ID" value="NZ_FUYQ01000022.1"/>
</dbReference>
<evidence type="ECO:0000313" key="2">
    <source>
        <dbReference type="Proteomes" id="UP000190852"/>
    </source>
</evidence>
<dbReference type="Pfam" id="PF17170">
    <property type="entry name" value="DUF5128"/>
    <property type="match status" value="1"/>
</dbReference>
<dbReference type="EMBL" id="FUYQ01000022">
    <property type="protein sequence ID" value="SKB76383.1"/>
    <property type="molecule type" value="Genomic_DNA"/>
</dbReference>
<accession>A0A1T5DXW7</accession>
<dbReference type="Gene3D" id="2.120.10.30">
    <property type="entry name" value="TolB, C-terminal domain"/>
    <property type="match status" value="1"/>
</dbReference>
<gene>
    <name evidence="1" type="ORF">SAMN05660349_02680</name>
</gene>
<dbReference type="AlphaFoldDB" id="A0A1T5DXW7"/>
<evidence type="ECO:0000313" key="1">
    <source>
        <dbReference type="EMBL" id="SKB76383.1"/>
    </source>
</evidence>
<name>A0A1T5DXW7_9BACT</name>
<organism evidence="1 2">
    <name type="scientific">Parabacteroides chartae</name>
    <dbReference type="NCBI Taxonomy" id="1037355"/>
    <lineage>
        <taxon>Bacteria</taxon>
        <taxon>Pseudomonadati</taxon>
        <taxon>Bacteroidota</taxon>
        <taxon>Bacteroidia</taxon>
        <taxon>Bacteroidales</taxon>
        <taxon>Tannerellaceae</taxon>
        <taxon>Parabacteroides</taxon>
    </lineage>
</organism>
<evidence type="ECO:0008006" key="3">
    <source>
        <dbReference type="Google" id="ProtNLM"/>
    </source>
</evidence>
<protein>
    <recommendedName>
        <fullName evidence="3">6-bladed beta-propeller protein</fullName>
    </recommendedName>
</protein>
<keyword evidence="2" id="KW-1185">Reference proteome</keyword>
<dbReference type="Proteomes" id="UP000190852">
    <property type="component" value="Unassembled WGS sequence"/>
</dbReference>
<sequence length="381" mass="44074">MNRIFFVVLLFCMLSCKGKHTEKDVVEVMNKLRTIKIELADTAFRNVNQLLEMSSFVVLANDEPLGGVKRIIVDDERVFVLDDTPKIVCYNMKGEIEYQINNKGGGPKEFFRLLDFTINKASNQLIAYDSGKRQLNVYNLNDGQFLSSLSTSTFAPMGMASVDGVFFFDNPDHFNYPDNKELHYSLLYSTIGNKIDNRFFEHDEISNYSMSFGEGHPFFYNNGSLLYNKRFDTMVYRLVPNKIIPYLNIELPNPLPDELLKDRIQPIELVKNDYSFGITNLYQCDDILYFWFSKSGFYQTVFYDLKKNKIIYAGNKVSNNPVKELPVFYPVVGVYQDCFFSLVSPMTIQEKLSIDASVFPKELQEISEDSNPVLMFYKVKK</sequence>
<proteinExistence type="predicted"/>
<dbReference type="SUPFAM" id="SSF63825">
    <property type="entry name" value="YWTD domain"/>
    <property type="match status" value="1"/>
</dbReference>